<dbReference type="InterPro" id="IPR044925">
    <property type="entry name" value="His-Me_finger_sf"/>
</dbReference>
<dbReference type="Proteomes" id="UP000202117">
    <property type="component" value="Segment"/>
</dbReference>
<proteinExistence type="predicted"/>
<accession>A0A0S2MY97</accession>
<evidence type="ECO:0000313" key="1">
    <source>
        <dbReference type="EMBL" id="ALO80899.1"/>
    </source>
</evidence>
<sequence>MIEKFEPLFEPYDRYAVSNMGYVIDRDTGLTVWNPYDDNGKPYVVLEGSHNKTRKFFIANLVAESFVLNKDNLGYLYYKDGDVNNTHCNNLGWAINPQEGKQRVARPLRKKVEDKRHKLIIEINKAIDKDKWDTAKRLGKELWELEGNPWSERNTPSQY</sequence>
<evidence type="ECO:0008006" key="3">
    <source>
        <dbReference type="Google" id="ProtNLM"/>
    </source>
</evidence>
<protein>
    <recommendedName>
        <fullName evidence="3">HNH homing endonuclease-like protein</fullName>
    </recommendedName>
</protein>
<dbReference type="Gene3D" id="3.90.75.20">
    <property type="match status" value="1"/>
</dbReference>
<dbReference type="SUPFAM" id="SSF54060">
    <property type="entry name" value="His-Me finger endonucleases"/>
    <property type="match status" value="1"/>
</dbReference>
<dbReference type="RefSeq" id="YP_009216618.1">
    <property type="nucleotide sequence ID" value="NC_028990.1"/>
</dbReference>
<dbReference type="KEGG" id="vg:26643003"/>
<keyword evidence="2" id="KW-1185">Reference proteome</keyword>
<dbReference type="EMBL" id="KT932701">
    <property type="protein sequence ID" value="ALO80899.1"/>
    <property type="molecule type" value="Genomic_DNA"/>
</dbReference>
<dbReference type="GeneID" id="26643003"/>
<evidence type="ECO:0000313" key="2">
    <source>
        <dbReference type="Proteomes" id="UP000202117"/>
    </source>
</evidence>
<reference evidence="1 2" key="1">
    <citation type="submission" date="2015-10" db="EMBL/GenBank/DDBJ databases">
        <authorList>
            <person name="Gilbert D.G."/>
        </authorList>
    </citation>
    <scope>NUCLEOTIDE SEQUENCE [LARGE SCALE GENOMIC DNA]</scope>
</reference>
<name>A0A0S2MY97_9CAUD</name>
<dbReference type="OrthoDB" id="10071at10239"/>
<organism evidence="1 2">
    <name type="scientific">Enterococcus phage vB_EfaS_IME196</name>
    <dbReference type="NCBI Taxonomy" id="1747289"/>
    <lineage>
        <taxon>Viruses</taxon>
        <taxon>Duplodnaviria</taxon>
        <taxon>Heunggongvirae</taxon>
        <taxon>Uroviricota</taxon>
        <taxon>Caudoviricetes</taxon>
        <taxon>Efquatrovirus</taxon>
        <taxon>Efquatrovirus IME196</taxon>
    </lineage>
</organism>